<name>A0A078ADH6_STYLE</name>
<dbReference type="AlphaFoldDB" id="A0A078ADH6"/>
<organism evidence="1 2">
    <name type="scientific">Stylonychia lemnae</name>
    <name type="common">Ciliate</name>
    <dbReference type="NCBI Taxonomy" id="5949"/>
    <lineage>
        <taxon>Eukaryota</taxon>
        <taxon>Sar</taxon>
        <taxon>Alveolata</taxon>
        <taxon>Ciliophora</taxon>
        <taxon>Intramacronucleata</taxon>
        <taxon>Spirotrichea</taxon>
        <taxon>Stichotrichia</taxon>
        <taxon>Sporadotrichida</taxon>
        <taxon>Oxytrichidae</taxon>
        <taxon>Stylonychinae</taxon>
        <taxon>Stylonychia</taxon>
    </lineage>
</organism>
<accession>A0A078ADH6</accession>
<dbReference type="EMBL" id="CCKQ01007531">
    <property type="protein sequence ID" value="CDW78913.1"/>
    <property type="molecule type" value="Genomic_DNA"/>
</dbReference>
<protein>
    <submittedName>
        <fullName evidence="1">Uncharacterized protein</fullName>
    </submittedName>
</protein>
<dbReference type="Proteomes" id="UP000039865">
    <property type="component" value="Unassembled WGS sequence"/>
</dbReference>
<proteinExistence type="predicted"/>
<dbReference type="InParanoid" id="A0A078ADH6"/>
<evidence type="ECO:0000313" key="2">
    <source>
        <dbReference type="Proteomes" id="UP000039865"/>
    </source>
</evidence>
<gene>
    <name evidence="1" type="primary">Contig19247.g20408</name>
    <name evidence="1" type="ORF">STYLEM_7898</name>
</gene>
<evidence type="ECO:0000313" key="1">
    <source>
        <dbReference type="EMBL" id="CDW78913.1"/>
    </source>
</evidence>
<keyword evidence="2" id="KW-1185">Reference proteome</keyword>
<sequence length="71" mass="8322">MDNGQHEVYRTIGIVLLDIQFSKIIETRPTQFLFNFDFHKIMNNIFSPPGGSKKYYLQVATIKVAITTWWV</sequence>
<reference evidence="1 2" key="1">
    <citation type="submission" date="2014-06" db="EMBL/GenBank/DDBJ databases">
        <authorList>
            <person name="Swart Estienne"/>
        </authorList>
    </citation>
    <scope>NUCLEOTIDE SEQUENCE [LARGE SCALE GENOMIC DNA]</scope>
    <source>
        <strain evidence="1 2">130c</strain>
    </source>
</reference>